<keyword evidence="3" id="KW-1185">Reference proteome</keyword>
<proteinExistence type="predicted"/>
<evidence type="ECO:0000256" key="1">
    <source>
        <dbReference type="SAM" id="MobiDB-lite"/>
    </source>
</evidence>
<feature type="region of interest" description="Disordered" evidence="1">
    <location>
        <begin position="15"/>
        <end position="66"/>
    </location>
</feature>
<accession>A0AAV7P5X4</accession>
<sequence>MPTSSSDWLRLRASVGGVSRSHGDVGAATDAWDSDFRVPGIEREDGRQSEEEELPSASKATKGDRK</sequence>
<evidence type="ECO:0000313" key="2">
    <source>
        <dbReference type="EMBL" id="KAJ1121998.1"/>
    </source>
</evidence>
<dbReference type="EMBL" id="JANPWB010000011">
    <property type="protein sequence ID" value="KAJ1121998.1"/>
    <property type="molecule type" value="Genomic_DNA"/>
</dbReference>
<reference evidence="2" key="1">
    <citation type="journal article" date="2022" name="bioRxiv">
        <title>Sequencing and chromosome-scale assembly of the giantPleurodeles waltlgenome.</title>
        <authorList>
            <person name="Brown T."/>
            <person name="Elewa A."/>
            <person name="Iarovenko S."/>
            <person name="Subramanian E."/>
            <person name="Araus A.J."/>
            <person name="Petzold A."/>
            <person name="Susuki M."/>
            <person name="Suzuki K.-i.T."/>
            <person name="Hayashi T."/>
            <person name="Toyoda A."/>
            <person name="Oliveira C."/>
            <person name="Osipova E."/>
            <person name="Leigh N.D."/>
            <person name="Simon A."/>
            <person name="Yun M.H."/>
        </authorList>
    </citation>
    <scope>NUCLEOTIDE SEQUENCE</scope>
    <source>
        <strain evidence="2">20211129_DDA</strain>
        <tissue evidence="2">Liver</tissue>
    </source>
</reference>
<dbReference type="Proteomes" id="UP001066276">
    <property type="component" value="Chromosome 7"/>
</dbReference>
<name>A0AAV7P5X4_PLEWA</name>
<evidence type="ECO:0000313" key="3">
    <source>
        <dbReference type="Proteomes" id="UP001066276"/>
    </source>
</evidence>
<gene>
    <name evidence="2" type="ORF">NDU88_000504</name>
</gene>
<organism evidence="2 3">
    <name type="scientific">Pleurodeles waltl</name>
    <name type="common">Iberian ribbed newt</name>
    <dbReference type="NCBI Taxonomy" id="8319"/>
    <lineage>
        <taxon>Eukaryota</taxon>
        <taxon>Metazoa</taxon>
        <taxon>Chordata</taxon>
        <taxon>Craniata</taxon>
        <taxon>Vertebrata</taxon>
        <taxon>Euteleostomi</taxon>
        <taxon>Amphibia</taxon>
        <taxon>Batrachia</taxon>
        <taxon>Caudata</taxon>
        <taxon>Salamandroidea</taxon>
        <taxon>Salamandridae</taxon>
        <taxon>Pleurodelinae</taxon>
        <taxon>Pleurodeles</taxon>
    </lineage>
</organism>
<feature type="compositionally biased region" description="Basic and acidic residues" evidence="1">
    <location>
        <begin position="34"/>
        <end position="49"/>
    </location>
</feature>
<comment type="caution">
    <text evidence="2">The sequence shown here is derived from an EMBL/GenBank/DDBJ whole genome shotgun (WGS) entry which is preliminary data.</text>
</comment>
<protein>
    <submittedName>
        <fullName evidence="2">Uncharacterized protein</fullName>
    </submittedName>
</protein>
<dbReference type="AlphaFoldDB" id="A0AAV7P5X4"/>